<feature type="domain" description="PDZ" evidence="16">
    <location>
        <begin position="43"/>
        <end position="121"/>
    </location>
</feature>
<dbReference type="Gene3D" id="3.30.60.20">
    <property type="match status" value="1"/>
</dbReference>
<keyword evidence="9 11" id="KW-0175">Coiled coil</keyword>
<keyword evidence="5" id="KW-0597">Phosphoprotein</keyword>
<evidence type="ECO:0000256" key="6">
    <source>
        <dbReference type="ARBA" id="ARBA00022658"/>
    </source>
</evidence>
<dbReference type="InterPro" id="IPR000219">
    <property type="entry name" value="DH_dom"/>
</dbReference>
<feature type="domain" description="Phorbol-ester/DAG-type" evidence="15">
    <location>
        <begin position="618"/>
        <end position="668"/>
    </location>
</feature>
<feature type="region of interest" description="Disordered" evidence="12">
    <location>
        <begin position="669"/>
        <end position="715"/>
    </location>
</feature>
<keyword evidence="6" id="KW-0344">Guanine-nucleotide releasing factor</keyword>
<keyword evidence="4" id="KW-0963">Cytoplasm</keyword>
<keyword evidence="3" id="KW-0343">GTPase activation</keyword>
<dbReference type="InterPro" id="IPR016137">
    <property type="entry name" value="RGS"/>
</dbReference>
<gene>
    <name evidence="18" type="ORF">ACJMK2_027235</name>
</gene>
<dbReference type="SMART" id="SM00228">
    <property type="entry name" value="PDZ"/>
    <property type="match status" value="1"/>
</dbReference>
<dbReference type="InterPro" id="IPR001849">
    <property type="entry name" value="PH_domain"/>
</dbReference>
<organism evidence="18 19">
    <name type="scientific">Sinanodonta woodiana</name>
    <name type="common">Chinese pond mussel</name>
    <name type="synonym">Anodonta woodiana</name>
    <dbReference type="NCBI Taxonomy" id="1069815"/>
    <lineage>
        <taxon>Eukaryota</taxon>
        <taxon>Metazoa</taxon>
        <taxon>Spiralia</taxon>
        <taxon>Lophotrochozoa</taxon>
        <taxon>Mollusca</taxon>
        <taxon>Bivalvia</taxon>
        <taxon>Autobranchia</taxon>
        <taxon>Heteroconchia</taxon>
        <taxon>Palaeoheterodonta</taxon>
        <taxon>Unionida</taxon>
        <taxon>Unionoidea</taxon>
        <taxon>Unionidae</taxon>
        <taxon>Unioninae</taxon>
        <taxon>Sinanodonta</taxon>
    </lineage>
</organism>
<dbReference type="SUPFAM" id="SSF50156">
    <property type="entry name" value="PDZ domain-like"/>
    <property type="match status" value="1"/>
</dbReference>
<dbReference type="GO" id="GO:0016020">
    <property type="term" value="C:membrane"/>
    <property type="evidence" value="ECO:0007669"/>
    <property type="project" value="UniProtKB-SubCell"/>
</dbReference>
<feature type="compositionally biased region" description="Low complexity" evidence="12">
    <location>
        <begin position="322"/>
        <end position="336"/>
    </location>
</feature>
<dbReference type="GO" id="GO:0046872">
    <property type="term" value="F:metal ion binding"/>
    <property type="evidence" value="ECO:0007669"/>
    <property type="project" value="UniProtKB-KW"/>
</dbReference>
<dbReference type="Gene3D" id="2.30.29.30">
    <property type="entry name" value="Pleckstrin-homology domain (PH domain)/Phosphotyrosine-binding domain (PTB)"/>
    <property type="match status" value="1"/>
</dbReference>
<evidence type="ECO:0000259" key="17">
    <source>
        <dbReference type="PROSITE" id="PS50132"/>
    </source>
</evidence>
<feature type="compositionally biased region" description="Basic and acidic residues" evidence="12">
    <location>
        <begin position="778"/>
        <end position="814"/>
    </location>
</feature>
<evidence type="ECO:0000256" key="1">
    <source>
        <dbReference type="ARBA" id="ARBA00004370"/>
    </source>
</evidence>
<dbReference type="SMART" id="SM00109">
    <property type="entry name" value="C1"/>
    <property type="match status" value="1"/>
</dbReference>
<dbReference type="PROSITE" id="PS50132">
    <property type="entry name" value="RGS"/>
    <property type="match status" value="1"/>
</dbReference>
<comment type="caution">
    <text evidence="18">The sequence shown here is derived from an EMBL/GenBank/DDBJ whole genome shotgun (WGS) entry which is preliminary data.</text>
</comment>
<feature type="compositionally biased region" description="Basic and acidic residues" evidence="12">
    <location>
        <begin position="1664"/>
        <end position="1673"/>
    </location>
</feature>
<name>A0ABD3XMI3_SINWO</name>
<dbReference type="SMART" id="SM00233">
    <property type="entry name" value="PH"/>
    <property type="match status" value="1"/>
</dbReference>
<dbReference type="InterPro" id="IPR035899">
    <property type="entry name" value="DBL_dom_sf"/>
</dbReference>
<dbReference type="Gene3D" id="1.10.167.10">
    <property type="entry name" value="Regulator of G-protein Signalling 4, domain 2"/>
    <property type="match status" value="1"/>
</dbReference>
<dbReference type="PROSITE" id="PS50106">
    <property type="entry name" value="PDZ"/>
    <property type="match status" value="1"/>
</dbReference>
<feature type="compositionally biased region" description="Polar residues" evidence="12">
    <location>
        <begin position="289"/>
        <end position="299"/>
    </location>
</feature>
<dbReference type="Pfam" id="PF17838">
    <property type="entry name" value="PH_16"/>
    <property type="match status" value="1"/>
</dbReference>
<keyword evidence="19" id="KW-1185">Reference proteome</keyword>
<evidence type="ECO:0000313" key="19">
    <source>
        <dbReference type="Proteomes" id="UP001634394"/>
    </source>
</evidence>
<dbReference type="Gene3D" id="2.30.42.10">
    <property type="match status" value="1"/>
</dbReference>
<feature type="coiled-coil region" evidence="11">
    <location>
        <begin position="1416"/>
        <end position="1443"/>
    </location>
</feature>
<dbReference type="Pfam" id="PF00130">
    <property type="entry name" value="C1_1"/>
    <property type="match status" value="1"/>
</dbReference>
<dbReference type="SUPFAM" id="SSF48097">
    <property type="entry name" value="Regulator of G-protein signaling, RGS"/>
    <property type="match status" value="1"/>
</dbReference>
<evidence type="ECO:0000259" key="14">
    <source>
        <dbReference type="PROSITE" id="PS50010"/>
    </source>
</evidence>
<dbReference type="FunFam" id="2.30.42.10:FF:000033">
    <property type="entry name" value="Rho guanine nucleotide exchange factor (GEF) 11"/>
    <property type="match status" value="1"/>
</dbReference>
<keyword evidence="7" id="KW-0479">Metal-binding</keyword>
<dbReference type="GO" id="GO:0005085">
    <property type="term" value="F:guanyl-nucleotide exchange factor activity"/>
    <property type="evidence" value="ECO:0007669"/>
    <property type="project" value="UniProtKB-KW"/>
</dbReference>
<dbReference type="CDD" id="cd00160">
    <property type="entry name" value="RhoGEF"/>
    <property type="match status" value="1"/>
</dbReference>
<evidence type="ECO:0000256" key="11">
    <source>
        <dbReference type="SAM" id="Coils"/>
    </source>
</evidence>
<dbReference type="PROSITE" id="PS00741">
    <property type="entry name" value="DH_1"/>
    <property type="match status" value="1"/>
</dbReference>
<dbReference type="InterPro" id="IPR015212">
    <property type="entry name" value="RGS-like_dom"/>
</dbReference>
<evidence type="ECO:0008006" key="20">
    <source>
        <dbReference type="Google" id="ProtNLM"/>
    </source>
</evidence>
<feature type="region of interest" description="Disordered" evidence="12">
    <location>
        <begin position="1"/>
        <end position="36"/>
    </location>
</feature>
<feature type="compositionally biased region" description="Basic and acidic residues" evidence="12">
    <location>
        <begin position="1783"/>
        <end position="1795"/>
    </location>
</feature>
<feature type="region of interest" description="Disordered" evidence="12">
    <location>
        <begin position="235"/>
        <end position="343"/>
    </location>
</feature>
<evidence type="ECO:0000256" key="8">
    <source>
        <dbReference type="ARBA" id="ARBA00022833"/>
    </source>
</evidence>
<sequence>KKTDAGMSLEKLGSQSSVKSDESKKDENTDSSQPLASVPLIQRVAIVQKDEKGYGLTVSGDNPVYVQSVKPDGAAARAGVQKGDRIIKVNGTLVTNSNHIEVVKMIKSGSYVALTLLGKPQTIPPNRESSSDREPGSSRDSVMDRITNPQPVNAEKDREMKQQKLATLQNMYATLLEEYEKLRKSSRNSSGEKYLTQLHEKEKMLKELYTQIQTLQDLGSPDPNASPHVREVDANNTDTTPWLPGGPKHFKHSSMPASTMRPIQEVTGPTRYGSVARSKSDVSGRKMAVTQSVTNNDGQTYRRAESSPETSSVPSAVSDLGSMSDSPQNSPSTSPTPLHPQNIDMDTLQHEYGIDEGSISSGGTISGSRTTHQIIGMDDDDFTSEDELTGDSRAFSDISTLENKPAHMAIFLHYILSQHDPSAVLFYLMANYYNQAQGNTKDLKKWAYEIHSTFLVHQAPLKVKLDDSVVTSIDQTLQYKSEKEEPLRSIFNVARNVARNEVQELLFDFRQKKEKGLIHGAHELKDNMDKNEETRLIEQYLVPDLDKCFQTKKSLEDDSVPPDKFQAQGWAIATFLRNLGTKHPLHSSAAERSLSFIMKDKRGSKFLSRMNKSKSQKGHQFNLQHFQKVEFCMHCNGVLWGVGHQGYLCQSCEQCVHKHCLDDLEEQCTKKRKPRGQVPSIMPFRKSVTPSTTQFYPPVSENEKEVSSPTMVPSQTSMFNVQPLKEPEDKELAIFRETGHSVTQLVSKYEQAVSPETGTEGEKEPKSLRPSAFSKGRKGTDLGRSESMKGRGDQKNDRPTRRSKSDVDMDDHMLKAALNASTSSSTSSLSNRSGESPVGSTDTLTQQIQEDSDFDVEPDLPSLKQVLGEEVVKKLKPKEKKRQDVINELFYTERSHLKNLKILDKLFYKPMMADPNISQEFTKSLFPNLETMIILHSSLNKSFKERRKDKSVVQSVGDLLLARFDGDAGENFRYGCAIFCRNQSHALENLKVRIRKDQRLAQLLADAENNPLCQRLSLKDFIPRQMMRLTKYPLLIENLLKYTSTTGEEYTNLERSHQCCKHILEYVNQAVKDCENHQRLIDLHKKIDKKIDNVSEMEDLRTFDIRDQTLVYDGSLTWRINNRKQIELHVVLMEKAMVLLQKQEDRLVLKCQNTQLVQGKDDAKRHSPLLWLNNVLARNDATDKRAFFVVNTSHSGPQIYQLVAATAEEQRKWTKLITQFSEMVKNRQIISTRNTTATQQPTLPEEITVEREQMQRPPNQNDENLSSNLEGNLDLDLIQPTDETMTDQLANTVHMTPSEKLEANSKRIKELCEERRELITDLLKVTPSKITGEHTEMLEEEDPQSLILSVQSLSGQLLEYVRDIPSTIDPADTVSRDSGEGGMDTIEDLTVPIPMDRLREMSHRMNNILTNLLSAVNSRDEERDRLRRELKIAQEELNKLRQIQKAAEPLITNLQARPQSLVSDTSVVSDSIDENPEDEIQTDLSKLESNDQKAAGEIEETLHENDDFGLVKPNFELSSDTEAVTEVIEENVAEKCQSLSEAEEEVDEVLKGPSYPVVGEILYEIEPPEEEELQDLELPVIQFLDPKHCGESDTDNVEATQENGQTDVNSITNTSMENVEDVQLFQKLEGQIPSLLGETCDNIEGSSTEEEKRIDDRLTEFHDSIKKFNGDGGDKEEDDNRYESSDDTVLGSEKDLELDANQDMQTENRTSHDIDSLNSQNLENVSEISECVSALRDERTVDGTCSEEGGEAQLSENSGDIQEENAHNQTTDIDSYNEDISEGEGRNASKKEPASEVKNTSSDCSGVEPHLCPSEFTTDNTVTSEEVTTSPVEI</sequence>
<dbReference type="Proteomes" id="UP001634394">
    <property type="component" value="Unassembled WGS sequence"/>
</dbReference>
<evidence type="ECO:0000256" key="9">
    <source>
        <dbReference type="ARBA" id="ARBA00023054"/>
    </source>
</evidence>
<feature type="domain" description="RGS" evidence="17">
    <location>
        <begin position="397"/>
        <end position="492"/>
    </location>
</feature>
<feature type="domain" description="PH" evidence="13">
    <location>
        <begin position="1109"/>
        <end position="1222"/>
    </location>
</feature>
<dbReference type="InterPro" id="IPR046349">
    <property type="entry name" value="C1-like_sf"/>
</dbReference>
<dbReference type="SUPFAM" id="SSF57889">
    <property type="entry name" value="Cysteine-rich domain"/>
    <property type="match status" value="1"/>
</dbReference>
<reference evidence="18 19" key="1">
    <citation type="submission" date="2024-11" db="EMBL/GenBank/DDBJ databases">
        <title>Chromosome-level genome assembly of the freshwater bivalve Anodonta woodiana.</title>
        <authorList>
            <person name="Chen X."/>
        </authorList>
    </citation>
    <scope>NUCLEOTIDE SEQUENCE [LARGE SCALE GENOMIC DNA]</scope>
    <source>
        <strain evidence="18">MN2024</strain>
        <tissue evidence="18">Gills</tissue>
    </source>
</reference>
<dbReference type="InterPro" id="IPR044926">
    <property type="entry name" value="RGS_subdomain_2"/>
</dbReference>
<dbReference type="Pfam" id="PF00621">
    <property type="entry name" value="RhoGEF"/>
    <property type="match status" value="1"/>
</dbReference>
<dbReference type="CDD" id="cd23069">
    <property type="entry name" value="PDZ_ARHGEF11-12-like"/>
    <property type="match status" value="1"/>
</dbReference>
<evidence type="ECO:0000256" key="10">
    <source>
        <dbReference type="ARBA" id="ARBA00023136"/>
    </source>
</evidence>
<feature type="domain" description="DH" evidence="14">
    <location>
        <begin position="881"/>
        <end position="1070"/>
    </location>
</feature>
<feature type="compositionally biased region" description="Low complexity" evidence="12">
    <location>
        <begin position="817"/>
        <end position="831"/>
    </location>
</feature>
<dbReference type="PANTHER" id="PTHR45872:SF2">
    <property type="entry name" value="RHO GUANINE NUCLEOTIDE EXCHANGE FACTOR 2, ISOFORM D"/>
    <property type="match status" value="1"/>
</dbReference>
<evidence type="ECO:0000256" key="5">
    <source>
        <dbReference type="ARBA" id="ARBA00022553"/>
    </source>
</evidence>
<feature type="region of interest" description="Disordered" evidence="12">
    <location>
        <begin position="1739"/>
        <end position="1834"/>
    </location>
</feature>
<feature type="region of interest" description="Disordered" evidence="12">
    <location>
        <begin position="120"/>
        <end position="159"/>
    </location>
</feature>
<dbReference type="InterPro" id="IPR011993">
    <property type="entry name" value="PH-like_dom_sf"/>
</dbReference>
<feature type="region of interest" description="Disordered" evidence="12">
    <location>
        <begin position="1664"/>
        <end position="1698"/>
    </location>
</feature>
<feature type="non-terminal residue" evidence="18">
    <location>
        <position position="1"/>
    </location>
</feature>
<evidence type="ECO:0000256" key="12">
    <source>
        <dbReference type="SAM" id="MobiDB-lite"/>
    </source>
</evidence>
<dbReference type="Gene3D" id="1.20.900.10">
    <property type="entry name" value="Dbl homology (DH) domain"/>
    <property type="match status" value="1"/>
</dbReference>
<proteinExistence type="predicted"/>
<dbReference type="InterPro" id="IPR002219">
    <property type="entry name" value="PKC_DAG/PE"/>
</dbReference>
<feature type="compositionally biased region" description="Basic and acidic residues" evidence="12">
    <location>
        <begin position="19"/>
        <end position="28"/>
    </location>
</feature>
<dbReference type="InterPro" id="IPR036305">
    <property type="entry name" value="RGS_sf"/>
</dbReference>
<dbReference type="PROSITE" id="PS50010">
    <property type="entry name" value="DH_2"/>
    <property type="match status" value="1"/>
</dbReference>
<feature type="compositionally biased region" description="Low complexity" evidence="12">
    <location>
        <begin position="1817"/>
        <end position="1834"/>
    </location>
</feature>
<comment type="subcellular location">
    <subcellularLocation>
        <location evidence="2">Cytoplasm</location>
    </subcellularLocation>
    <subcellularLocation>
        <location evidence="1">Membrane</location>
    </subcellularLocation>
</comment>
<dbReference type="InterPro" id="IPR001478">
    <property type="entry name" value="PDZ"/>
</dbReference>
<dbReference type="InterPro" id="IPR041020">
    <property type="entry name" value="PH_16"/>
</dbReference>
<evidence type="ECO:0000256" key="4">
    <source>
        <dbReference type="ARBA" id="ARBA00022490"/>
    </source>
</evidence>
<evidence type="ECO:0000259" key="15">
    <source>
        <dbReference type="PROSITE" id="PS50081"/>
    </source>
</evidence>
<dbReference type="GO" id="GO:0005737">
    <property type="term" value="C:cytoplasm"/>
    <property type="evidence" value="ECO:0007669"/>
    <property type="project" value="UniProtKB-SubCell"/>
</dbReference>
<dbReference type="InterPro" id="IPR036034">
    <property type="entry name" value="PDZ_sf"/>
</dbReference>
<accession>A0ABD3XMI3</accession>
<feature type="compositionally biased region" description="Basic and acidic residues" evidence="12">
    <location>
        <begin position="129"/>
        <end position="143"/>
    </location>
</feature>
<dbReference type="Pfam" id="PF09128">
    <property type="entry name" value="RGS-like"/>
    <property type="match status" value="1"/>
</dbReference>
<evidence type="ECO:0000259" key="16">
    <source>
        <dbReference type="PROSITE" id="PS50106"/>
    </source>
</evidence>
<dbReference type="PROSITE" id="PS50003">
    <property type="entry name" value="PH_DOMAIN"/>
    <property type="match status" value="1"/>
</dbReference>
<dbReference type="EMBL" id="JBJQND010000002">
    <property type="protein sequence ID" value="KAL3887292.1"/>
    <property type="molecule type" value="Genomic_DNA"/>
</dbReference>
<keyword evidence="10" id="KW-0472">Membrane</keyword>
<dbReference type="SUPFAM" id="SSF48065">
    <property type="entry name" value="DBL homology domain (DH-domain)"/>
    <property type="match status" value="1"/>
</dbReference>
<evidence type="ECO:0000256" key="2">
    <source>
        <dbReference type="ARBA" id="ARBA00004496"/>
    </source>
</evidence>
<dbReference type="InterPro" id="IPR001331">
    <property type="entry name" value="GDS_CDC24_CS"/>
</dbReference>
<dbReference type="CDD" id="cd13329">
    <property type="entry name" value="PH_RhoGEF"/>
    <property type="match status" value="1"/>
</dbReference>
<dbReference type="PROSITE" id="PS00479">
    <property type="entry name" value="ZF_DAG_PE_1"/>
    <property type="match status" value="1"/>
</dbReference>
<dbReference type="SMART" id="SM00325">
    <property type="entry name" value="RhoGEF"/>
    <property type="match status" value="1"/>
</dbReference>
<dbReference type="Pfam" id="PF00595">
    <property type="entry name" value="PDZ"/>
    <property type="match status" value="1"/>
</dbReference>
<evidence type="ECO:0000313" key="18">
    <source>
        <dbReference type="EMBL" id="KAL3887292.1"/>
    </source>
</evidence>
<evidence type="ECO:0000259" key="13">
    <source>
        <dbReference type="PROSITE" id="PS50003"/>
    </source>
</evidence>
<keyword evidence="8" id="KW-0862">Zinc</keyword>
<evidence type="ECO:0000256" key="7">
    <source>
        <dbReference type="ARBA" id="ARBA00022723"/>
    </source>
</evidence>
<feature type="region of interest" description="Disordered" evidence="12">
    <location>
        <begin position="753"/>
        <end position="844"/>
    </location>
</feature>
<dbReference type="PROSITE" id="PS50081">
    <property type="entry name" value="ZF_DAG_PE_2"/>
    <property type="match status" value="1"/>
</dbReference>
<protein>
    <recommendedName>
        <fullName evidence="20">Rho guanine nucleotide exchange factor 12</fullName>
    </recommendedName>
</protein>
<feature type="compositionally biased region" description="Polar residues" evidence="12">
    <location>
        <begin position="832"/>
        <end position="844"/>
    </location>
</feature>
<dbReference type="GO" id="GO:0005096">
    <property type="term" value="F:GTPase activator activity"/>
    <property type="evidence" value="ECO:0007669"/>
    <property type="project" value="UniProtKB-KW"/>
</dbReference>
<evidence type="ECO:0000256" key="3">
    <source>
        <dbReference type="ARBA" id="ARBA00022468"/>
    </source>
</evidence>
<dbReference type="PANTHER" id="PTHR45872">
    <property type="entry name" value="RHO GUANINE NUCLEOTIDE EXCHANGE FACTOR 2, ISOFORM D"/>
    <property type="match status" value="1"/>
</dbReference>
<dbReference type="SUPFAM" id="SSF50729">
    <property type="entry name" value="PH domain-like"/>
    <property type="match status" value="1"/>
</dbReference>